<accession>A0A9D1G306</accession>
<keyword evidence="2 4" id="KW-0378">Hydrolase</keyword>
<dbReference type="InterPro" id="IPR017850">
    <property type="entry name" value="Alkaline_phosphatase_core_sf"/>
</dbReference>
<dbReference type="PANTHER" id="PTHR45953">
    <property type="entry name" value="IDURONATE 2-SULFATASE"/>
    <property type="match status" value="1"/>
</dbReference>
<evidence type="ECO:0000259" key="3">
    <source>
        <dbReference type="Pfam" id="PF00884"/>
    </source>
</evidence>
<feature type="domain" description="Sulfatase N-terminal" evidence="3">
    <location>
        <begin position="4"/>
        <end position="360"/>
    </location>
</feature>
<reference evidence="4" key="2">
    <citation type="journal article" date="2021" name="PeerJ">
        <title>Extensive microbial diversity within the chicken gut microbiome revealed by metagenomics and culture.</title>
        <authorList>
            <person name="Gilroy R."/>
            <person name="Ravi A."/>
            <person name="Getino M."/>
            <person name="Pursley I."/>
            <person name="Horton D.L."/>
            <person name="Alikhan N.F."/>
            <person name="Baker D."/>
            <person name="Gharbi K."/>
            <person name="Hall N."/>
            <person name="Watson M."/>
            <person name="Adriaenssens E.M."/>
            <person name="Foster-Nyarko E."/>
            <person name="Jarju S."/>
            <person name="Secka A."/>
            <person name="Antonio M."/>
            <person name="Oren A."/>
            <person name="Chaudhuri R.R."/>
            <person name="La Ragione R."/>
            <person name="Hildebrand F."/>
            <person name="Pallen M.J."/>
        </authorList>
    </citation>
    <scope>NUCLEOTIDE SEQUENCE</scope>
    <source>
        <strain evidence="4">13766</strain>
    </source>
</reference>
<comment type="caution">
    <text evidence="4">The sequence shown here is derived from an EMBL/GenBank/DDBJ whole genome shotgun (WGS) entry which is preliminary data.</text>
</comment>
<sequence>MNRPNILLIVADQFRGDCLGIDGHPDVLTPNLDDLAAGGIRFVNAYSACPTCIPARAALYTGLSQEHHGRVAYEDGQPWRYPHTMAGELSRAGYQTQCVGKLHVHPLRNRVGFDAVELHDGFLHHYRKSHIPYAQSQFVADDYYHFLRTQLGVERDITETGIDCNSWLARPWPMEERFHPTNWVTDRSIDFLRRRDRDVPFFLMASYVRPHPPFDAPQCYFDLYRNRDLRPPASGDWDDEERLRRGGRFIASTSGPIDPKLVREAQTGYYACITQLDFQIGRLIMALIDDGLLDNTIVVFTSDHGELLCDHHLYRKTLPYQGAVRVPLIVRGLPGRRGETDPRVAELRDVMPTLLSLAGAELPPMDGLDLLGEETRPWLHGEHAGGGDDSNHYIVTQTDKYVWFSQSGREQYFHLATDPGESRNRIADASCQARIAALRAHLVEALRGREEGYVQNGRLVTGIPPRSVLSTLPRA</sequence>
<dbReference type="EMBL" id="DVJN01000265">
    <property type="protein sequence ID" value="HIS94052.1"/>
    <property type="molecule type" value="Genomic_DNA"/>
</dbReference>
<dbReference type="Proteomes" id="UP000824140">
    <property type="component" value="Unassembled WGS sequence"/>
</dbReference>
<reference evidence="4" key="1">
    <citation type="submission" date="2020-10" db="EMBL/GenBank/DDBJ databases">
        <authorList>
            <person name="Gilroy R."/>
        </authorList>
    </citation>
    <scope>NUCLEOTIDE SEQUENCE</scope>
    <source>
        <strain evidence="4">13766</strain>
    </source>
</reference>
<dbReference type="GO" id="GO:0005737">
    <property type="term" value="C:cytoplasm"/>
    <property type="evidence" value="ECO:0007669"/>
    <property type="project" value="TreeGrafter"/>
</dbReference>
<name>A0A9D1G306_9FIRM</name>
<dbReference type="SUPFAM" id="SSF53649">
    <property type="entry name" value="Alkaline phosphatase-like"/>
    <property type="match status" value="1"/>
</dbReference>
<dbReference type="AlphaFoldDB" id="A0A9D1G306"/>
<evidence type="ECO:0000313" key="5">
    <source>
        <dbReference type="Proteomes" id="UP000824140"/>
    </source>
</evidence>
<proteinExistence type="predicted"/>
<dbReference type="InterPro" id="IPR000917">
    <property type="entry name" value="Sulfatase_N"/>
</dbReference>
<dbReference type="PANTHER" id="PTHR45953:SF1">
    <property type="entry name" value="IDURONATE 2-SULFATASE"/>
    <property type="match status" value="1"/>
</dbReference>
<evidence type="ECO:0000313" key="4">
    <source>
        <dbReference type="EMBL" id="HIS94052.1"/>
    </source>
</evidence>
<dbReference type="Gene3D" id="3.40.720.10">
    <property type="entry name" value="Alkaline Phosphatase, subunit A"/>
    <property type="match status" value="1"/>
</dbReference>
<evidence type="ECO:0000256" key="2">
    <source>
        <dbReference type="ARBA" id="ARBA00022801"/>
    </source>
</evidence>
<dbReference type="EC" id="3.1.6.1" evidence="4"/>
<evidence type="ECO:0000256" key="1">
    <source>
        <dbReference type="ARBA" id="ARBA00022723"/>
    </source>
</evidence>
<protein>
    <submittedName>
        <fullName evidence="4">Arylsulfatase</fullName>
        <ecNumber evidence="4">3.1.6.1</ecNumber>
    </submittedName>
</protein>
<organism evidence="4 5">
    <name type="scientific">Candidatus Alectryocaccomicrobium excrementavium</name>
    <dbReference type="NCBI Taxonomy" id="2840668"/>
    <lineage>
        <taxon>Bacteria</taxon>
        <taxon>Bacillati</taxon>
        <taxon>Bacillota</taxon>
        <taxon>Clostridia</taxon>
        <taxon>Candidatus Alectryocaccomicrobium</taxon>
    </lineage>
</organism>
<dbReference type="GO" id="GO:0004065">
    <property type="term" value="F:arylsulfatase activity"/>
    <property type="evidence" value="ECO:0007669"/>
    <property type="project" value="UniProtKB-EC"/>
</dbReference>
<keyword evidence="1" id="KW-0479">Metal-binding</keyword>
<dbReference type="Pfam" id="PF00884">
    <property type="entry name" value="Sulfatase"/>
    <property type="match status" value="1"/>
</dbReference>
<gene>
    <name evidence="4" type="ORF">IAA84_13655</name>
</gene>
<dbReference type="CDD" id="cd16022">
    <property type="entry name" value="sulfatase_like"/>
    <property type="match status" value="1"/>
</dbReference>
<dbReference type="NCBIfam" id="NF010322">
    <property type="entry name" value="PRK13759.1"/>
    <property type="match status" value="1"/>
</dbReference>
<dbReference type="GO" id="GO:0046872">
    <property type="term" value="F:metal ion binding"/>
    <property type="evidence" value="ECO:0007669"/>
    <property type="project" value="UniProtKB-KW"/>
</dbReference>